<evidence type="ECO:0000313" key="4">
    <source>
        <dbReference type="EMBL" id="SMP16518.1"/>
    </source>
</evidence>
<feature type="domain" description="DUF1214" evidence="2">
    <location>
        <begin position="264"/>
        <end position="337"/>
    </location>
</feature>
<dbReference type="InterPro" id="IPR010679">
    <property type="entry name" value="DUF1254"/>
</dbReference>
<evidence type="ECO:0000313" key="5">
    <source>
        <dbReference type="Proteomes" id="UP001157961"/>
    </source>
</evidence>
<keyword evidence="1" id="KW-0732">Signal</keyword>
<sequence length="354" mass="39412">MFEANKTLSLAAVALMGSVALFTASPALAGDFGEPVVKEVTEDTFIRSEVDARLLSFQQSGGMNRGVFFAVPTPTDHQVVPRMNRDTLYSGIPVDTSKGFSVTLPEVPDERYASIYIIDQDHYTVDILSVPGTYHFGPQDTRWVVAIPRIQVRDPNDQTDIKIARNILRQVHVDSGSAEPLDVSWDWAKMLEMRAEYEAKARAFTQYPPTWQDTRASEATTPEHHRIAVASSWGLFPDYETVYILQPSPSGTNASEVCYTANYEVPEHEHFWSITMYDSEGYMFSDDRAVLNDGTAEMNSDGTFTTYYGSKGACGDVPNRMDTVDNFSILMRVYGPTPSVSAGEYTLPEMTLVN</sequence>
<dbReference type="InterPro" id="IPR010621">
    <property type="entry name" value="DUF1214"/>
</dbReference>
<dbReference type="Pfam" id="PF06863">
    <property type="entry name" value="DUF1254"/>
    <property type="match status" value="1"/>
</dbReference>
<keyword evidence="5" id="KW-1185">Reference proteome</keyword>
<evidence type="ECO:0000259" key="2">
    <source>
        <dbReference type="Pfam" id="PF06742"/>
    </source>
</evidence>
<gene>
    <name evidence="4" type="ORF">SAMN06265373_10364</name>
</gene>
<proteinExistence type="predicted"/>
<dbReference type="SUPFAM" id="SSF160935">
    <property type="entry name" value="VPA0735-like"/>
    <property type="match status" value="1"/>
</dbReference>
<feature type="domain" description="DUF1254" evidence="3">
    <location>
        <begin position="70"/>
        <end position="161"/>
    </location>
</feature>
<dbReference type="EMBL" id="FXTY01000003">
    <property type="protein sequence ID" value="SMP16518.1"/>
    <property type="molecule type" value="Genomic_DNA"/>
</dbReference>
<dbReference type="PANTHER" id="PTHR36509:SF3">
    <property type="entry name" value="SIGNAL PEPTIDE PROTEIN"/>
    <property type="match status" value="1"/>
</dbReference>
<dbReference type="Gene3D" id="2.60.120.1600">
    <property type="match status" value="1"/>
</dbReference>
<feature type="signal peptide" evidence="1">
    <location>
        <begin position="1"/>
        <end position="29"/>
    </location>
</feature>
<organism evidence="4 5">
    <name type="scientific">Shimia sagamensis</name>
    <dbReference type="NCBI Taxonomy" id="1566352"/>
    <lineage>
        <taxon>Bacteria</taxon>
        <taxon>Pseudomonadati</taxon>
        <taxon>Pseudomonadota</taxon>
        <taxon>Alphaproteobacteria</taxon>
        <taxon>Rhodobacterales</taxon>
        <taxon>Roseobacteraceae</taxon>
    </lineage>
</organism>
<evidence type="ECO:0000256" key="1">
    <source>
        <dbReference type="SAM" id="SignalP"/>
    </source>
</evidence>
<protein>
    <recommendedName>
        <fullName evidence="6">DUF1214 domain-containing protein</fullName>
    </recommendedName>
</protein>
<evidence type="ECO:0008006" key="6">
    <source>
        <dbReference type="Google" id="ProtNLM"/>
    </source>
</evidence>
<reference evidence="4 5" key="1">
    <citation type="submission" date="2017-05" db="EMBL/GenBank/DDBJ databases">
        <authorList>
            <person name="Varghese N."/>
            <person name="Submissions S."/>
        </authorList>
    </citation>
    <scope>NUCLEOTIDE SEQUENCE [LARGE SCALE GENOMIC DNA]</scope>
    <source>
        <strain evidence="4 5">DSM 29734</strain>
    </source>
</reference>
<dbReference type="PANTHER" id="PTHR36509">
    <property type="entry name" value="BLL3101 PROTEIN"/>
    <property type="match status" value="1"/>
</dbReference>
<accession>A0ABY1NRK3</accession>
<name>A0ABY1NRK3_9RHOB</name>
<feature type="chain" id="PRO_5047546949" description="DUF1214 domain-containing protein" evidence="1">
    <location>
        <begin position="30"/>
        <end position="354"/>
    </location>
</feature>
<dbReference type="RefSeq" id="WP_283425533.1">
    <property type="nucleotide sequence ID" value="NZ_FXTY01000003.1"/>
</dbReference>
<dbReference type="Proteomes" id="UP001157961">
    <property type="component" value="Unassembled WGS sequence"/>
</dbReference>
<evidence type="ECO:0000259" key="3">
    <source>
        <dbReference type="Pfam" id="PF06863"/>
    </source>
</evidence>
<comment type="caution">
    <text evidence="4">The sequence shown here is derived from an EMBL/GenBank/DDBJ whole genome shotgun (WGS) entry which is preliminary data.</text>
</comment>
<dbReference type="Pfam" id="PF06742">
    <property type="entry name" value="DUF1214"/>
    <property type="match status" value="1"/>
</dbReference>